<evidence type="ECO:0000313" key="3">
    <source>
        <dbReference type="Proteomes" id="UP001357485"/>
    </source>
</evidence>
<organism evidence="2 3">
    <name type="scientific">Cryomyces antarcticus</name>
    <dbReference type="NCBI Taxonomy" id="329879"/>
    <lineage>
        <taxon>Eukaryota</taxon>
        <taxon>Fungi</taxon>
        <taxon>Dikarya</taxon>
        <taxon>Ascomycota</taxon>
        <taxon>Pezizomycotina</taxon>
        <taxon>Dothideomycetes</taxon>
        <taxon>Dothideomycetes incertae sedis</taxon>
        <taxon>Cryomyces</taxon>
    </lineage>
</organism>
<reference evidence="2 3" key="1">
    <citation type="submission" date="2023-08" db="EMBL/GenBank/DDBJ databases">
        <title>Black Yeasts Isolated from many extreme environments.</title>
        <authorList>
            <person name="Coleine C."/>
            <person name="Stajich J.E."/>
            <person name="Selbmann L."/>
        </authorList>
    </citation>
    <scope>NUCLEOTIDE SEQUENCE [LARGE SCALE GENOMIC DNA]</scope>
    <source>
        <strain evidence="2 3">CCFEE 536</strain>
    </source>
</reference>
<evidence type="ECO:0000313" key="2">
    <source>
        <dbReference type="EMBL" id="KAK5245069.1"/>
    </source>
</evidence>
<keyword evidence="3" id="KW-1185">Reference proteome</keyword>
<evidence type="ECO:0000256" key="1">
    <source>
        <dbReference type="SAM" id="MobiDB-lite"/>
    </source>
</evidence>
<feature type="non-terminal residue" evidence="2">
    <location>
        <position position="1"/>
    </location>
</feature>
<feature type="compositionally biased region" description="Basic and acidic residues" evidence="1">
    <location>
        <begin position="127"/>
        <end position="145"/>
    </location>
</feature>
<gene>
    <name evidence="2" type="ORF">LTR16_007412</name>
</gene>
<name>A0ABR0LVF4_9PEZI</name>
<dbReference type="Proteomes" id="UP001357485">
    <property type="component" value="Unassembled WGS sequence"/>
</dbReference>
<feature type="compositionally biased region" description="Basic residues" evidence="1">
    <location>
        <begin position="1"/>
        <end position="14"/>
    </location>
</feature>
<protein>
    <submittedName>
        <fullName evidence="2">Uncharacterized protein</fullName>
    </submittedName>
</protein>
<proteinExistence type="predicted"/>
<feature type="non-terminal residue" evidence="2">
    <location>
        <position position="145"/>
    </location>
</feature>
<feature type="region of interest" description="Disordered" evidence="1">
    <location>
        <begin position="67"/>
        <end position="145"/>
    </location>
</feature>
<comment type="caution">
    <text evidence="2">The sequence shown here is derived from an EMBL/GenBank/DDBJ whole genome shotgun (WGS) entry which is preliminary data.</text>
</comment>
<feature type="region of interest" description="Disordered" evidence="1">
    <location>
        <begin position="1"/>
        <end position="27"/>
    </location>
</feature>
<sequence length="145" mass="15690">RRPCSRRRRQRRPLHRDAAHDAHRPAHQRPLPLPIAVAVAVAIQRRLLTARIATPALALAIPVAAPAGPAGHRARPPQPLPERAGPADRHAAVRQRRRGRGGAGGGGERQGRKRGVRGGRGQSGARGAERAESHHVQRRGRVQDL</sequence>
<dbReference type="EMBL" id="JAVRRA010009784">
    <property type="protein sequence ID" value="KAK5245069.1"/>
    <property type="molecule type" value="Genomic_DNA"/>
</dbReference>
<feature type="compositionally biased region" description="Basic and acidic residues" evidence="1">
    <location>
        <begin position="15"/>
        <end position="24"/>
    </location>
</feature>
<accession>A0ABR0LVF4</accession>